<sequence>MKFTTVTIFLFCRCLLLLFCFVLRWSLAVSPRLECSGAISTHCKLHLPGSHHSPASASQVAGTTGACCHVRQDLSSLLFCLLP</sequence>
<dbReference type="Proteomes" id="UP000028761">
    <property type="component" value="Chromosome 11"/>
</dbReference>
<proteinExistence type="predicted"/>
<dbReference type="PANTHER" id="PTHR12138">
    <property type="entry name" value="PRIMATE-EXPANDED PROTEIN FAMILY"/>
    <property type="match status" value="1"/>
</dbReference>
<reference evidence="2" key="2">
    <citation type="submission" date="2025-08" db="UniProtKB">
        <authorList>
            <consortium name="Ensembl"/>
        </authorList>
    </citation>
    <scope>IDENTIFICATION</scope>
</reference>
<keyword evidence="1" id="KW-0732">Signal</keyword>
<dbReference type="GeneTree" id="ENSGT00940000163505"/>
<evidence type="ECO:0000256" key="1">
    <source>
        <dbReference type="SAM" id="SignalP"/>
    </source>
</evidence>
<dbReference type="PANTHER" id="PTHR12138:SF162">
    <property type="entry name" value="CHROMOSOME UNDETERMINED SCAFFOLD_275, WHOLE GENOME SHOTGUN SEQUENCE"/>
    <property type="match status" value="1"/>
</dbReference>
<keyword evidence="3" id="KW-1185">Reference proteome</keyword>
<reference evidence="2" key="3">
    <citation type="submission" date="2025-09" db="UniProtKB">
        <authorList>
            <consortium name="Ensembl"/>
        </authorList>
    </citation>
    <scope>IDENTIFICATION</scope>
</reference>
<evidence type="ECO:0000313" key="3">
    <source>
        <dbReference type="Proteomes" id="UP000028761"/>
    </source>
</evidence>
<evidence type="ECO:0008006" key="4">
    <source>
        <dbReference type="Google" id="ProtNLM"/>
    </source>
</evidence>
<name>A0A8I5MVZ9_PAPAN</name>
<organism evidence="2 3">
    <name type="scientific">Papio anubis</name>
    <name type="common">Olive baboon</name>
    <dbReference type="NCBI Taxonomy" id="9555"/>
    <lineage>
        <taxon>Eukaryota</taxon>
        <taxon>Metazoa</taxon>
        <taxon>Chordata</taxon>
        <taxon>Craniata</taxon>
        <taxon>Vertebrata</taxon>
        <taxon>Euteleostomi</taxon>
        <taxon>Mammalia</taxon>
        <taxon>Eutheria</taxon>
        <taxon>Euarchontoglires</taxon>
        <taxon>Primates</taxon>
        <taxon>Haplorrhini</taxon>
        <taxon>Catarrhini</taxon>
        <taxon>Cercopithecidae</taxon>
        <taxon>Cercopithecinae</taxon>
        <taxon>Papio</taxon>
    </lineage>
</organism>
<accession>A0A8I5MVZ9</accession>
<evidence type="ECO:0000313" key="2">
    <source>
        <dbReference type="Ensembl" id="ENSPANP00000049144.1"/>
    </source>
</evidence>
<reference evidence="2 3" key="1">
    <citation type="submission" date="2012-03" db="EMBL/GenBank/DDBJ databases">
        <title>Whole Genome Assembly of Papio anubis.</title>
        <authorList>
            <person name="Liu Y.L."/>
            <person name="Abraham K.A."/>
            <person name="Akbar H.A."/>
            <person name="Ali S.A."/>
            <person name="Anosike U.A."/>
            <person name="Aqrawi P.A."/>
            <person name="Arias F.A."/>
            <person name="Attaway T.A."/>
            <person name="Awwad R.A."/>
            <person name="Babu C.B."/>
            <person name="Bandaranaike D.B."/>
            <person name="Battles P.B."/>
            <person name="Bell A.B."/>
            <person name="Beltran B.B."/>
            <person name="Berhane-Mersha D.B."/>
            <person name="Bess C.B."/>
            <person name="Bickham C.B."/>
            <person name="Bolden T.B."/>
            <person name="Carter K.C."/>
            <person name="Chau D.C."/>
            <person name="Chavez A.C."/>
            <person name="Clerc-Blankenburg K.C."/>
            <person name="Coyle M.C."/>
            <person name="Dao M.D."/>
            <person name="Davila M.L.D."/>
            <person name="Davy-Carroll L.D."/>
            <person name="Denson S.D."/>
            <person name="Dinh H.D."/>
            <person name="Fernandez S.F."/>
            <person name="Fernando P.F."/>
            <person name="Forbes L.F."/>
            <person name="Francis C.F."/>
            <person name="Francisco L.F."/>
            <person name="Fu Q.F."/>
            <person name="Garcia-Iii R.G."/>
            <person name="Garrett T.G."/>
            <person name="Gross S.G."/>
            <person name="Gubbala S.G."/>
            <person name="Hirani K.H."/>
            <person name="Hogues M.H."/>
            <person name="Hollins B.H."/>
            <person name="Jackson L.J."/>
            <person name="Javaid M.J."/>
            <person name="Jhangiani S.J."/>
            <person name="Johnson A.J."/>
            <person name="Johnson B.J."/>
            <person name="Jones J.J."/>
            <person name="Joshi V.J."/>
            <person name="Kalu J.K."/>
            <person name="Khan N.K."/>
            <person name="Korchina V.K."/>
            <person name="Kovar C.K."/>
            <person name="Lago L.L."/>
            <person name="Lara F.L."/>
            <person name="Le T.-K.L."/>
            <person name="Lee S.L."/>
            <person name="Legall-Iii F.L."/>
            <person name="Lemon S.L."/>
            <person name="Liu J.L."/>
            <person name="Liu Y.-S.L."/>
            <person name="Liyanage D.L."/>
            <person name="Lopez J.L."/>
            <person name="Lorensuhewa L.L."/>
            <person name="Mata R.M."/>
            <person name="Mathew T.M."/>
            <person name="Mercado C.M."/>
            <person name="Mercado I.M."/>
            <person name="Morales K.M."/>
            <person name="Morgan M.M."/>
            <person name="Munidasa M.M."/>
            <person name="Ngo D.N."/>
            <person name="Nguyen L.N."/>
            <person name="Nguyen T.N."/>
            <person name="Nguyen N.N."/>
            <person name="Obregon M.O."/>
            <person name="Okwuonu G.O."/>
            <person name="Ongeri F.O."/>
            <person name="Onwere C.O."/>
            <person name="Osifeso I.O."/>
            <person name="Parra A.P."/>
            <person name="Patil S.P."/>
            <person name="Perez A.P."/>
            <person name="Perez Y.P."/>
            <person name="Pham C.P."/>
            <person name="Pu L.-L.P."/>
            <person name="Puazo M.P."/>
            <person name="Quiroz J.Q."/>
            <person name="Rouhana J.R."/>
            <person name="Ruiz M.R."/>
            <person name="Ruiz S.-J.R."/>
            <person name="Saada N.S."/>
            <person name="Santibanez J.S."/>
            <person name="Scheel M.S."/>
            <person name="Schneider B.S."/>
            <person name="Simmons D.S."/>
            <person name="Sisson I.S."/>
            <person name="Tang L.-Y.T."/>
            <person name="Thornton R.T."/>
            <person name="Tisius J.T."/>
            <person name="Toledanes G.T."/>
            <person name="Trejos Z.T."/>
            <person name="Usmani K.U."/>
            <person name="Varghese R.V."/>
            <person name="Vattathil S.V."/>
            <person name="Vee V.V."/>
            <person name="Walker D.W."/>
            <person name="Weissenberger G.W."/>
            <person name="White C.W."/>
            <person name="Williams A.W."/>
            <person name="Woodworth J.W."/>
            <person name="Wright R.W."/>
            <person name="Zhu Y.Z."/>
            <person name="Han Y.H."/>
            <person name="Newsham I.N."/>
            <person name="Nazareth L.N."/>
            <person name="Worley K.W."/>
            <person name="Muzny D.M."/>
            <person name="Rogers J.R."/>
            <person name="Gibbs R.G."/>
        </authorList>
    </citation>
    <scope>NUCLEOTIDE SEQUENCE [LARGE SCALE GENOMIC DNA]</scope>
</reference>
<protein>
    <recommendedName>
        <fullName evidence="4">Secreted protein</fullName>
    </recommendedName>
</protein>
<dbReference type="Ensembl" id="ENSPANT00000075868.1">
    <property type="protein sequence ID" value="ENSPANP00000049144.1"/>
    <property type="gene ID" value="ENSPANG00000044010.1"/>
</dbReference>
<dbReference type="AlphaFoldDB" id="A0A8I5MVZ9"/>
<feature type="signal peptide" evidence="1">
    <location>
        <begin position="1"/>
        <end position="28"/>
    </location>
</feature>
<feature type="chain" id="PRO_5035266254" description="Secreted protein" evidence="1">
    <location>
        <begin position="29"/>
        <end position="83"/>
    </location>
</feature>